<dbReference type="PANTHER" id="PTHR33121">
    <property type="entry name" value="CYCLIC DI-GMP PHOSPHODIESTERASE PDEF"/>
    <property type="match status" value="1"/>
</dbReference>
<feature type="transmembrane region" description="Helical" evidence="1">
    <location>
        <begin position="124"/>
        <end position="150"/>
    </location>
</feature>
<dbReference type="HOGENOM" id="CLU_400000_0_0_6"/>
<accession>A0A090ISX8</accession>
<dbReference type="PROSITE" id="PS50883">
    <property type="entry name" value="EAL"/>
    <property type="match status" value="1"/>
</dbReference>
<sequence>MPFPLITGTYTMRLNLKNLTQKFLFFFIISVVTVFTFELSQFFVSQADRVHIISITAAFITASQLRFGKKVTPAIVLALLYQYIFISNRPLDVALVFSLFYPMTSLFFIYIYKKASFTLTQFDYTLRATYYISIMGVLYPIGASIGMIHIAEMLNYPFMSSPEYLAYSALGSSISQLLLTPLLFAFIGFPFKEFNNNYLILDKDMRKINQTTGLYYTWLSLCSLTIIFTFFSHDPLVLNALCLLLVPIIGLGVGNFGIIQPYLISTIVCLISAESAVYNYNQDIISSSTFYSMIAILFAITTLIMLLSAQSVKNFLTNRAAIEKERRDPYTGLFSISQLSHDLSQSTDYVMTYIDLAEISNRLHSLGFEGKALLMRNVSEFICDFTHHRGIAYLPPFSQGILYLLPNSPSIRHEIKDIAQSLAKFTFQWQEQSIQLINQKVVCCKLNKNIDIDLLLSTLCTPNANFDHGININWVTLKQNEERKIDKLSRIQSAFDNNKFILFCQPYLDLKQEDSPLYFEVLIRLTSDKNESQPLSPAEFFPLINEFGLQVELDKWVIEHTFKVLNKYLTDWDSIGRCSINLTAQALNDSTLADYIFSLATKHSIPLKKICFEITESAALTNEQQAIKTIERLRLEGCKIALDDFGTGYASFDYLRRLPIDILKIDGSFVRNITENKVDQTIVNTISQVAKGMSLSTVAEFVETSEHISLLRNMDIHYAQGYAIAKPVPLIELLTNKITNKPSDVTPVELVIQLP</sequence>
<dbReference type="EMBL" id="LN554846">
    <property type="protein sequence ID" value="CED72408.1"/>
    <property type="molecule type" value="Genomic_DNA"/>
</dbReference>
<dbReference type="KEGG" id="awd:AWOD_I_2353"/>
<reference evidence="4" key="1">
    <citation type="submission" date="2014-09" db="EMBL/GenBank/DDBJ databases">
        <authorList>
            <person name="Hjerde E."/>
        </authorList>
    </citation>
    <scope>NUCLEOTIDE SEQUENCE [LARGE SCALE GENOMIC DNA]</scope>
    <source>
        <strain evidence="4">06/09/139</strain>
    </source>
</reference>
<evidence type="ECO:0000313" key="3">
    <source>
        <dbReference type="EMBL" id="CED72408.1"/>
    </source>
</evidence>
<dbReference type="Pfam" id="PF00563">
    <property type="entry name" value="EAL"/>
    <property type="match status" value="1"/>
</dbReference>
<dbReference type="SUPFAM" id="SSF141868">
    <property type="entry name" value="EAL domain-like"/>
    <property type="match status" value="1"/>
</dbReference>
<dbReference type="InterPro" id="IPR050706">
    <property type="entry name" value="Cyclic-di-GMP_PDE-like"/>
</dbReference>
<organism evidence="3 4">
    <name type="scientific">Aliivibrio wodanis</name>
    <dbReference type="NCBI Taxonomy" id="80852"/>
    <lineage>
        <taxon>Bacteria</taxon>
        <taxon>Pseudomonadati</taxon>
        <taxon>Pseudomonadota</taxon>
        <taxon>Gammaproteobacteria</taxon>
        <taxon>Vibrionales</taxon>
        <taxon>Vibrionaceae</taxon>
        <taxon>Aliivibrio</taxon>
    </lineage>
</organism>
<feature type="transmembrane region" description="Helical" evidence="1">
    <location>
        <begin position="237"/>
        <end position="254"/>
    </location>
</feature>
<dbReference type="PATRIC" id="fig|80852.17.peg.2436"/>
<feature type="transmembrane region" description="Helical" evidence="1">
    <location>
        <begin position="93"/>
        <end position="112"/>
    </location>
</feature>
<feature type="transmembrane region" description="Helical" evidence="1">
    <location>
        <begin position="23"/>
        <end position="44"/>
    </location>
</feature>
<dbReference type="Proteomes" id="UP000032427">
    <property type="component" value="Chromosome 1"/>
</dbReference>
<keyword evidence="1" id="KW-1133">Transmembrane helix</keyword>
<dbReference type="InterPro" id="IPR035919">
    <property type="entry name" value="EAL_sf"/>
</dbReference>
<keyword evidence="1" id="KW-0472">Membrane</keyword>
<dbReference type="CDD" id="cd01948">
    <property type="entry name" value="EAL"/>
    <property type="match status" value="1"/>
</dbReference>
<dbReference type="InterPro" id="IPR001633">
    <property type="entry name" value="EAL_dom"/>
</dbReference>
<feature type="transmembrane region" description="Helical" evidence="1">
    <location>
        <begin position="290"/>
        <end position="309"/>
    </location>
</feature>
<dbReference type="OrthoDB" id="5900110at2"/>
<name>A0A090ISX8_9GAMM</name>
<keyword evidence="4" id="KW-1185">Reference proteome</keyword>
<dbReference type="PANTHER" id="PTHR33121:SF23">
    <property type="entry name" value="CYCLIC DI-GMP PHOSPHODIESTERASE PDEB"/>
    <property type="match status" value="1"/>
</dbReference>
<evidence type="ECO:0000259" key="2">
    <source>
        <dbReference type="PROSITE" id="PS50883"/>
    </source>
</evidence>
<proteinExistence type="predicted"/>
<gene>
    <name evidence="3" type="ORF">AWOD_I_2353</name>
</gene>
<feature type="transmembrane region" description="Helical" evidence="1">
    <location>
        <begin position="212"/>
        <end position="231"/>
    </location>
</feature>
<dbReference type="GO" id="GO:0071111">
    <property type="term" value="F:cyclic-guanylate-specific phosphodiesterase activity"/>
    <property type="evidence" value="ECO:0007669"/>
    <property type="project" value="InterPro"/>
</dbReference>
<evidence type="ECO:0000313" key="4">
    <source>
        <dbReference type="Proteomes" id="UP000032427"/>
    </source>
</evidence>
<feature type="domain" description="EAL" evidence="2">
    <location>
        <begin position="484"/>
        <end position="741"/>
    </location>
</feature>
<dbReference type="AlphaFoldDB" id="A0A090ISX8"/>
<protein>
    <submittedName>
        <fullName evidence="3">Signaling protein</fullName>
    </submittedName>
</protein>
<feature type="transmembrane region" description="Helical" evidence="1">
    <location>
        <begin position="170"/>
        <end position="191"/>
    </location>
</feature>
<keyword evidence="1" id="KW-0812">Transmembrane</keyword>
<dbReference type="Gene3D" id="3.20.20.450">
    <property type="entry name" value="EAL domain"/>
    <property type="match status" value="1"/>
</dbReference>
<dbReference type="STRING" id="80852.AWOD_I_2353"/>
<dbReference type="SMART" id="SM00052">
    <property type="entry name" value="EAL"/>
    <property type="match status" value="1"/>
</dbReference>
<evidence type="ECO:0000256" key="1">
    <source>
        <dbReference type="SAM" id="Phobius"/>
    </source>
</evidence>